<protein>
    <submittedName>
        <fullName evidence="8">Thermosome subunit</fullName>
    </submittedName>
</protein>
<comment type="caution">
    <text evidence="8">The sequence shown here is derived from an EMBL/GenBank/DDBJ whole genome shotgun (WGS) entry which is preliminary data.</text>
</comment>
<dbReference type="InterPro" id="IPR053374">
    <property type="entry name" value="TCP-1_chaperonin"/>
</dbReference>
<accession>A0A366MGC2</accession>
<dbReference type="PRINTS" id="PR00304">
    <property type="entry name" value="TCOMPLEXTCP1"/>
</dbReference>
<evidence type="ECO:0000313" key="8">
    <source>
        <dbReference type="EMBL" id="RBQ24512.1"/>
    </source>
</evidence>
<dbReference type="Gene3D" id="1.10.560.10">
    <property type="entry name" value="GroEL-like equatorial domain"/>
    <property type="match status" value="1"/>
</dbReference>
<feature type="region of interest" description="Disordered" evidence="7">
    <location>
        <begin position="527"/>
        <end position="552"/>
    </location>
</feature>
<dbReference type="Proteomes" id="UP000253099">
    <property type="component" value="Unassembled WGS sequence"/>
</dbReference>
<evidence type="ECO:0000256" key="4">
    <source>
        <dbReference type="ARBA" id="ARBA00022840"/>
    </source>
</evidence>
<dbReference type="SUPFAM" id="SSF48592">
    <property type="entry name" value="GroEL equatorial domain-like"/>
    <property type="match status" value="1"/>
</dbReference>
<evidence type="ECO:0000256" key="2">
    <source>
        <dbReference type="ARBA" id="ARBA00008020"/>
    </source>
</evidence>
<evidence type="ECO:0000256" key="3">
    <source>
        <dbReference type="ARBA" id="ARBA00022741"/>
    </source>
</evidence>
<keyword evidence="3 6" id="KW-0547">Nucleotide-binding</keyword>
<dbReference type="PROSITE" id="PS00750">
    <property type="entry name" value="TCP1_1"/>
    <property type="match status" value="1"/>
</dbReference>
<dbReference type="PROSITE" id="PS00995">
    <property type="entry name" value="TCP1_3"/>
    <property type="match status" value="1"/>
</dbReference>
<dbReference type="InterPro" id="IPR017998">
    <property type="entry name" value="Chaperone_TCP-1"/>
</dbReference>
<dbReference type="InterPro" id="IPR027410">
    <property type="entry name" value="TCP-1-like_intermed_sf"/>
</dbReference>
<dbReference type="GO" id="GO:0005524">
    <property type="term" value="F:ATP binding"/>
    <property type="evidence" value="ECO:0007669"/>
    <property type="project" value="UniProtKB-KW"/>
</dbReference>
<dbReference type="GO" id="GO:0051082">
    <property type="term" value="F:unfolded protein binding"/>
    <property type="evidence" value="ECO:0007669"/>
    <property type="project" value="InterPro"/>
</dbReference>
<dbReference type="SUPFAM" id="SSF54849">
    <property type="entry name" value="GroEL-intermediate domain like"/>
    <property type="match status" value="1"/>
</dbReference>
<evidence type="ECO:0000313" key="9">
    <source>
        <dbReference type="Proteomes" id="UP000253099"/>
    </source>
</evidence>
<dbReference type="GO" id="GO:0140662">
    <property type="term" value="F:ATP-dependent protein folding chaperone"/>
    <property type="evidence" value="ECO:0007669"/>
    <property type="project" value="InterPro"/>
</dbReference>
<dbReference type="Pfam" id="PF00118">
    <property type="entry name" value="Cpn60_TCP1"/>
    <property type="match status" value="1"/>
</dbReference>
<keyword evidence="5 6" id="KW-0143">Chaperone</keyword>
<organism evidence="8 9">
    <name type="scientific">Candidatus Methanobinarius endosymbioticus</name>
    <dbReference type="NCBI Taxonomy" id="2006182"/>
    <lineage>
        <taxon>Archaea</taxon>
        <taxon>Methanobacteriati</taxon>
        <taxon>Methanobacteriota</taxon>
        <taxon>Methanomada group</taxon>
        <taxon>Methanobacteria</taxon>
        <taxon>Methanobacteriales</taxon>
        <taxon>Methanobacteriaceae</taxon>
        <taxon>Candidatus Methanobinarius</taxon>
    </lineage>
</organism>
<dbReference type="CDD" id="cd03343">
    <property type="entry name" value="cpn60"/>
    <property type="match status" value="1"/>
</dbReference>
<evidence type="ECO:0000256" key="5">
    <source>
        <dbReference type="ARBA" id="ARBA00023186"/>
    </source>
</evidence>
<evidence type="ECO:0000256" key="7">
    <source>
        <dbReference type="SAM" id="MobiDB-lite"/>
    </source>
</evidence>
<evidence type="ECO:0000256" key="6">
    <source>
        <dbReference type="RuleBase" id="RU004187"/>
    </source>
</evidence>
<dbReference type="PANTHER" id="PTHR11353">
    <property type="entry name" value="CHAPERONIN"/>
    <property type="match status" value="1"/>
</dbReference>
<name>A0A366MGC2_9EURY</name>
<dbReference type="Gene3D" id="3.50.7.10">
    <property type="entry name" value="GroEL"/>
    <property type="match status" value="1"/>
</dbReference>
<feature type="compositionally biased region" description="Gly residues" evidence="7">
    <location>
        <begin position="538"/>
        <end position="552"/>
    </location>
</feature>
<comment type="function">
    <text evidence="1">Molecular chaperone; binds unfolded polypeptides in vitro, and has a weak ATPase activity.</text>
</comment>
<reference evidence="8 9" key="1">
    <citation type="submission" date="2018-06" db="EMBL/GenBank/DDBJ databases">
        <title>Genomic insight into two independent archaeal endosymbiosis events.</title>
        <authorList>
            <person name="Lind A.E."/>
            <person name="Lewis W.H."/>
            <person name="Spang A."/>
            <person name="Guy L."/>
            <person name="Embley M.T."/>
            <person name="Ettema T.J.G."/>
        </authorList>
    </citation>
    <scope>NUCLEOTIDE SEQUENCE [LARGE SCALE GENOMIC DNA]</scope>
    <source>
        <strain evidence="8">NOE</strain>
    </source>
</reference>
<dbReference type="SUPFAM" id="SSF52029">
    <property type="entry name" value="GroEL apical domain-like"/>
    <property type="match status" value="1"/>
</dbReference>
<evidence type="ECO:0000256" key="1">
    <source>
        <dbReference type="ARBA" id="ARBA00002462"/>
    </source>
</evidence>
<dbReference type="GO" id="GO:0016887">
    <property type="term" value="F:ATP hydrolysis activity"/>
    <property type="evidence" value="ECO:0007669"/>
    <property type="project" value="InterPro"/>
</dbReference>
<sequence>MAQYDGNQPVFILPEDTQRFLGRDAQRMNITAGKILAETIRTTLGPKGMDKMLVDNMGDVVITNDGVTILREMDIAHPAAKMLVEIAKNQEDIVGDGTTTAVIIAGELLKKAEELLDDGIHVTTIVRGYKQALSKVYEILEDISLDSKDKDTLMKVAMTAMTGKGSEKAREPLAELIVNAVLKVEEEGKVDKKNINIQRVSGASVDESEIVDGILVDKGKADLSMPKKVENAKIALLKYPLEVKDLETDSKINLTNPSQMQAFLDNEEQMIREMVDKIIESGANVLFCQKGIDDMAMHYLSRAGILAVKRTKKSDMNRLEKATGGRIMTNVNDLSADDLGEAGIVYEKKVFDQMMIFIEKSKNSKAASIILRGSTRHITAEIERALEDALGVVSATLEDGKVVIGGGAPEIEIARQLKEYGDSISGREQLSVNAFAEALEVVPKTLAENAGLDTIDILVDLRAAHEQSPFMGLDVFDGEVNDMQVVGVVEPQRIKKQAIQSAAEATEMILRIDDIVAARGALEAVDKDDSLDDSGMPPMGGMGGMGGMPPMM</sequence>
<dbReference type="NCBIfam" id="NF041083">
    <property type="entry name" value="thermosome_beta"/>
    <property type="match status" value="1"/>
</dbReference>
<dbReference type="InterPro" id="IPR002423">
    <property type="entry name" value="Cpn60/GroEL/TCP-1"/>
</dbReference>
<dbReference type="InterPro" id="IPR012714">
    <property type="entry name" value="Thermosome_arc"/>
</dbReference>
<dbReference type="InterPro" id="IPR027409">
    <property type="entry name" value="GroEL-like_apical_dom_sf"/>
</dbReference>
<dbReference type="NCBIfam" id="TIGR02339">
    <property type="entry name" value="thermosome_arch"/>
    <property type="match status" value="1"/>
</dbReference>
<dbReference type="PROSITE" id="PS00751">
    <property type="entry name" value="TCP1_2"/>
    <property type="match status" value="1"/>
</dbReference>
<gene>
    <name evidence="8" type="primary">ths_1</name>
    <name evidence="8" type="ORF">ALNOE001_01670</name>
</gene>
<dbReference type="NCBIfam" id="NF041082">
    <property type="entry name" value="thermosome_alpha"/>
    <property type="match status" value="1"/>
</dbReference>
<comment type="similarity">
    <text evidence="2 6">Belongs to the TCP-1 chaperonin family.</text>
</comment>
<keyword evidence="9" id="KW-1185">Reference proteome</keyword>
<proteinExistence type="inferred from homology"/>
<dbReference type="EMBL" id="NIZT01000003">
    <property type="protein sequence ID" value="RBQ24512.1"/>
    <property type="molecule type" value="Genomic_DNA"/>
</dbReference>
<dbReference type="InterPro" id="IPR027413">
    <property type="entry name" value="GROEL-like_equatorial_sf"/>
</dbReference>
<dbReference type="AlphaFoldDB" id="A0A366MGC2"/>
<dbReference type="Gene3D" id="3.30.260.10">
    <property type="entry name" value="TCP-1-like chaperonin intermediate domain"/>
    <property type="match status" value="1"/>
</dbReference>
<dbReference type="InterPro" id="IPR054827">
    <property type="entry name" value="thermosome_alpha"/>
</dbReference>
<keyword evidence="4 6" id="KW-0067">ATP-binding</keyword>
<dbReference type="InterPro" id="IPR002194">
    <property type="entry name" value="Chaperonin_TCP-1_CS"/>
</dbReference>